<protein>
    <submittedName>
        <fullName evidence="1">Uncharacterized protein</fullName>
    </submittedName>
</protein>
<dbReference type="RefSeq" id="WP_251157341.1">
    <property type="nucleotide sequence ID" value="NZ_JBHLVO010000061.1"/>
</dbReference>
<evidence type="ECO:0000313" key="1">
    <source>
        <dbReference type="EMBL" id="MFC0274989.1"/>
    </source>
</evidence>
<organism evidence="1 2">
    <name type="scientific">Metabacillus herbersteinensis</name>
    <dbReference type="NCBI Taxonomy" id="283816"/>
    <lineage>
        <taxon>Bacteria</taxon>
        <taxon>Bacillati</taxon>
        <taxon>Bacillota</taxon>
        <taxon>Bacilli</taxon>
        <taxon>Bacillales</taxon>
        <taxon>Bacillaceae</taxon>
        <taxon>Metabacillus</taxon>
    </lineage>
</organism>
<evidence type="ECO:0000313" key="2">
    <source>
        <dbReference type="Proteomes" id="UP001589854"/>
    </source>
</evidence>
<gene>
    <name evidence="1" type="ORF">ACFFIX_27195</name>
</gene>
<keyword evidence="2" id="KW-1185">Reference proteome</keyword>
<comment type="caution">
    <text evidence="1">The sequence shown here is derived from an EMBL/GenBank/DDBJ whole genome shotgun (WGS) entry which is preliminary data.</text>
</comment>
<dbReference type="Proteomes" id="UP001589854">
    <property type="component" value="Unassembled WGS sequence"/>
</dbReference>
<reference evidence="1 2" key="1">
    <citation type="submission" date="2024-09" db="EMBL/GenBank/DDBJ databases">
        <authorList>
            <person name="Sun Q."/>
            <person name="Mori K."/>
        </authorList>
    </citation>
    <scope>NUCLEOTIDE SEQUENCE [LARGE SCALE GENOMIC DNA]</scope>
    <source>
        <strain evidence="1 2">CCM 7228</strain>
    </source>
</reference>
<sequence>MPLFYEMVYNTFAFKYGIEINGDETHTYMFTLRCYKGINHIECIPKHPSFKALINDEWIEMDKDDLEEKVLVFKSFGDGVHFLTGGLDVEEAYNVSFDLVEVDIVSEITGYPSKTSVFINKDQLDFVFVAETYDKKIQR</sequence>
<name>A0ABV6GPG5_9BACI</name>
<accession>A0ABV6GPG5</accession>
<dbReference type="EMBL" id="JBHLVO010000061">
    <property type="protein sequence ID" value="MFC0274989.1"/>
    <property type="molecule type" value="Genomic_DNA"/>
</dbReference>
<proteinExistence type="predicted"/>